<evidence type="ECO:0000256" key="1">
    <source>
        <dbReference type="ARBA" id="ARBA00001966"/>
    </source>
</evidence>
<dbReference type="SUPFAM" id="SSF102114">
    <property type="entry name" value="Radical SAM enzymes"/>
    <property type="match status" value="1"/>
</dbReference>
<evidence type="ECO:0000313" key="3">
    <source>
        <dbReference type="EMBL" id="KKM81290.1"/>
    </source>
</evidence>
<dbReference type="PANTHER" id="PTHR43273">
    <property type="entry name" value="ANAEROBIC SULFATASE-MATURATING ENZYME HOMOLOG ASLB-RELATED"/>
    <property type="match status" value="1"/>
</dbReference>
<dbReference type="InterPro" id="IPR023867">
    <property type="entry name" value="Sulphatase_maturase_rSAM"/>
</dbReference>
<dbReference type="Pfam" id="PF13186">
    <property type="entry name" value="SPASM"/>
    <property type="match status" value="1"/>
</dbReference>
<comment type="caution">
    <text evidence="3">The sequence shown here is derived from an EMBL/GenBank/DDBJ whole genome shotgun (WGS) entry which is preliminary data.</text>
</comment>
<organism evidence="3">
    <name type="scientific">marine sediment metagenome</name>
    <dbReference type="NCBI Taxonomy" id="412755"/>
    <lineage>
        <taxon>unclassified sequences</taxon>
        <taxon>metagenomes</taxon>
        <taxon>ecological metagenomes</taxon>
    </lineage>
</organism>
<protein>
    <recommendedName>
        <fullName evidence="2">4Fe4S-binding SPASM domain-containing protein</fullName>
    </recommendedName>
</protein>
<dbReference type="InterPro" id="IPR058240">
    <property type="entry name" value="rSAM_sf"/>
</dbReference>
<proteinExistence type="predicted"/>
<dbReference type="InterPro" id="IPR023885">
    <property type="entry name" value="4Fe4S-binding_SPASM_dom"/>
</dbReference>
<reference evidence="3" key="1">
    <citation type="journal article" date="2015" name="Nature">
        <title>Complex archaea that bridge the gap between prokaryotes and eukaryotes.</title>
        <authorList>
            <person name="Spang A."/>
            <person name="Saw J.H."/>
            <person name="Jorgensen S.L."/>
            <person name="Zaremba-Niedzwiedzka K."/>
            <person name="Martijn J."/>
            <person name="Lind A.E."/>
            <person name="van Eijk R."/>
            <person name="Schleper C."/>
            <person name="Guy L."/>
            <person name="Ettema T.J."/>
        </authorList>
    </citation>
    <scope>NUCLEOTIDE SEQUENCE</scope>
</reference>
<dbReference type="EMBL" id="LAZR01008043">
    <property type="protein sequence ID" value="KKM81290.1"/>
    <property type="molecule type" value="Genomic_DNA"/>
</dbReference>
<dbReference type="InterPro" id="IPR013785">
    <property type="entry name" value="Aldolase_TIM"/>
</dbReference>
<accession>A0A0F9MXC7</accession>
<feature type="non-terminal residue" evidence="3">
    <location>
        <position position="1"/>
    </location>
</feature>
<dbReference type="Gene3D" id="3.20.20.70">
    <property type="entry name" value="Aldolase class I"/>
    <property type="match status" value="1"/>
</dbReference>
<dbReference type="PANTHER" id="PTHR43273:SF8">
    <property type="entry name" value="RADICAL SAM DOMAIN PROTEIN"/>
    <property type="match status" value="1"/>
</dbReference>
<feature type="domain" description="4Fe4S-binding SPASM" evidence="2">
    <location>
        <begin position="134"/>
        <end position="202"/>
    </location>
</feature>
<dbReference type="GO" id="GO:0016491">
    <property type="term" value="F:oxidoreductase activity"/>
    <property type="evidence" value="ECO:0007669"/>
    <property type="project" value="InterPro"/>
</dbReference>
<comment type="cofactor">
    <cofactor evidence="1">
        <name>[4Fe-4S] cluster</name>
        <dbReference type="ChEBI" id="CHEBI:49883"/>
    </cofactor>
</comment>
<dbReference type="NCBIfam" id="TIGR04085">
    <property type="entry name" value="rSAM_more_4Fe4S"/>
    <property type="match status" value="1"/>
</dbReference>
<name>A0A0F9MXC7_9ZZZZ</name>
<dbReference type="AlphaFoldDB" id="A0A0F9MXC7"/>
<evidence type="ECO:0000259" key="2">
    <source>
        <dbReference type="Pfam" id="PF13186"/>
    </source>
</evidence>
<sequence>VLVSYDGSRKSHNRFRRFRSGQGSWAKVCEGIGHLQDAGVRYACAMVVSPENVPYLMHNVKSASSRGFEFIALNPQFTTGERKHETGYDWDVLRQKYRQTAEWAIANEVPLKFTMEAMYTYGKEGLKTPSNATCGACKGSIAVDWDGQVYICHRACGREEFRIGSMKEGLVEEIVNSYRMRDINECHVCPLFHQRGSCGHCWTIARDICGDMKKVPDEFCIWMNIINDVDMDIYREYKNKELNVVGIDV</sequence>
<gene>
    <name evidence="3" type="ORF">LCGC14_1331280</name>
</gene>